<dbReference type="Proteomes" id="UP000216991">
    <property type="component" value="Unassembled WGS sequence"/>
</dbReference>
<keyword evidence="1" id="KW-0472">Membrane</keyword>
<proteinExistence type="predicted"/>
<comment type="caution">
    <text evidence="2">The sequence shown here is derived from an EMBL/GenBank/DDBJ whole genome shotgun (WGS) entry which is preliminary data.</text>
</comment>
<evidence type="ECO:0000313" key="2">
    <source>
        <dbReference type="EMBL" id="OYQ24682.1"/>
    </source>
</evidence>
<dbReference type="EMBL" id="NOXT01000124">
    <property type="protein sequence ID" value="OYQ24682.1"/>
    <property type="molecule type" value="Genomic_DNA"/>
</dbReference>
<gene>
    <name evidence="2" type="ORF">CHU93_15070</name>
</gene>
<keyword evidence="3" id="KW-1185">Reference proteome</keyword>
<accession>A0A255Y608</accession>
<feature type="transmembrane region" description="Helical" evidence="1">
    <location>
        <begin position="37"/>
        <end position="57"/>
    </location>
</feature>
<keyword evidence="1" id="KW-0812">Transmembrane</keyword>
<reference evidence="2 3" key="1">
    <citation type="submission" date="2017-07" db="EMBL/GenBank/DDBJ databases">
        <title>Sandarakinorhabdus cyanobacteriorum sp. nov., a novel bacterium isolated from cyanobacterial aggregates in a eutrophic lake.</title>
        <authorList>
            <person name="Cai H."/>
        </authorList>
    </citation>
    <scope>NUCLEOTIDE SEQUENCE [LARGE SCALE GENOMIC DNA]</scope>
    <source>
        <strain evidence="2 3">TH057</strain>
    </source>
</reference>
<evidence type="ECO:0000313" key="3">
    <source>
        <dbReference type="Proteomes" id="UP000216991"/>
    </source>
</evidence>
<evidence type="ECO:0000256" key="1">
    <source>
        <dbReference type="SAM" id="Phobius"/>
    </source>
</evidence>
<name>A0A255Y608_9SPHN</name>
<dbReference type="AlphaFoldDB" id="A0A255Y608"/>
<keyword evidence="1" id="KW-1133">Transmembrane helix</keyword>
<protein>
    <submittedName>
        <fullName evidence="2">Uncharacterized protein</fullName>
    </submittedName>
</protein>
<organism evidence="2 3">
    <name type="scientific">Sandarakinorhabdus cyanobacteriorum</name>
    <dbReference type="NCBI Taxonomy" id="1981098"/>
    <lineage>
        <taxon>Bacteria</taxon>
        <taxon>Pseudomonadati</taxon>
        <taxon>Pseudomonadota</taxon>
        <taxon>Alphaproteobacteria</taxon>
        <taxon>Sphingomonadales</taxon>
        <taxon>Sphingosinicellaceae</taxon>
        <taxon>Sandarakinorhabdus</taxon>
    </lineage>
</organism>
<sequence>MAGPLPGLYRVQRNQMLQAVLLPLLFWLLPWPQPLRLVGIILSPLALALNLLLIWLIKCPACGKRLMVNGLTIFPRHKCPHCRQVVA</sequence>